<feature type="chain" id="PRO_5045696973" evidence="2">
    <location>
        <begin position="24"/>
        <end position="363"/>
    </location>
</feature>
<feature type="signal peptide" evidence="2">
    <location>
        <begin position="1"/>
        <end position="23"/>
    </location>
</feature>
<reference evidence="3 4" key="1">
    <citation type="submission" date="2020-05" db="EMBL/GenBank/DDBJ databases">
        <title>Aquincola sp. isolate from soil.</title>
        <authorList>
            <person name="Han J."/>
            <person name="Kim D.-U."/>
        </authorList>
    </citation>
    <scope>NUCLEOTIDE SEQUENCE [LARGE SCALE GENOMIC DNA]</scope>
    <source>
        <strain evidence="3 4">S2</strain>
    </source>
</reference>
<dbReference type="Proteomes" id="UP000737171">
    <property type="component" value="Unassembled WGS sequence"/>
</dbReference>
<dbReference type="InterPro" id="IPR006059">
    <property type="entry name" value="SBP"/>
</dbReference>
<evidence type="ECO:0000256" key="2">
    <source>
        <dbReference type="SAM" id="SignalP"/>
    </source>
</evidence>
<keyword evidence="1 2" id="KW-0732">Signal</keyword>
<dbReference type="SUPFAM" id="SSF53850">
    <property type="entry name" value="Periplasmic binding protein-like II"/>
    <property type="match status" value="1"/>
</dbReference>
<dbReference type="PANTHER" id="PTHR30222:SF2">
    <property type="entry name" value="ABC TRANSPORTER SUBSTRATE-BINDING PROTEIN"/>
    <property type="match status" value="1"/>
</dbReference>
<accession>A0ABX2EM06</accession>
<evidence type="ECO:0000313" key="3">
    <source>
        <dbReference type="EMBL" id="NRF69705.1"/>
    </source>
</evidence>
<dbReference type="CDD" id="cd13589">
    <property type="entry name" value="PBP2_polyamine_RpCGA009"/>
    <property type="match status" value="1"/>
</dbReference>
<proteinExistence type="predicted"/>
<protein>
    <submittedName>
        <fullName evidence="3">ABC transporter substrate-binding protein</fullName>
    </submittedName>
</protein>
<comment type="caution">
    <text evidence="3">The sequence shown here is derived from an EMBL/GenBank/DDBJ whole genome shotgun (WGS) entry which is preliminary data.</text>
</comment>
<dbReference type="EMBL" id="JABRWJ010000007">
    <property type="protein sequence ID" value="NRF69705.1"/>
    <property type="molecule type" value="Genomic_DNA"/>
</dbReference>
<dbReference type="Pfam" id="PF13416">
    <property type="entry name" value="SBP_bac_8"/>
    <property type="match status" value="1"/>
</dbReference>
<dbReference type="PANTHER" id="PTHR30222">
    <property type="entry name" value="SPERMIDINE/PUTRESCINE-BINDING PERIPLASMIC PROTEIN"/>
    <property type="match status" value="1"/>
</dbReference>
<evidence type="ECO:0000313" key="4">
    <source>
        <dbReference type="Proteomes" id="UP000737171"/>
    </source>
</evidence>
<dbReference type="Gene3D" id="3.40.190.10">
    <property type="entry name" value="Periplasmic binding protein-like II"/>
    <property type="match status" value="2"/>
</dbReference>
<organism evidence="3 4">
    <name type="scientific">Pseudaquabacterium terrae</name>
    <dbReference type="NCBI Taxonomy" id="2732868"/>
    <lineage>
        <taxon>Bacteria</taxon>
        <taxon>Pseudomonadati</taxon>
        <taxon>Pseudomonadota</taxon>
        <taxon>Betaproteobacteria</taxon>
        <taxon>Burkholderiales</taxon>
        <taxon>Sphaerotilaceae</taxon>
        <taxon>Pseudaquabacterium</taxon>
    </lineage>
</organism>
<keyword evidence="4" id="KW-1185">Reference proteome</keyword>
<gene>
    <name evidence="3" type="ORF">HLB44_22120</name>
</gene>
<evidence type="ECO:0000256" key="1">
    <source>
        <dbReference type="ARBA" id="ARBA00022729"/>
    </source>
</evidence>
<sequence length="363" mass="39148">MVLSTWARIAGGWVLAVAGAAYAQPLTLANFGGANGQAQAVAFVQPFARQQGFAVTTAETSGDLAPIRAMVQAKAVRWDVIEVESTELALGCAEGLFERIDRTKLAHGSLMLPGSVHDCGVGAFVWSTVLAYDGSKLKRAPATWADFWDVARFPGKRALRKGARYNLEFALMADGVHRRDVYAVLATEAGQARALAKLETLRPHIVWWESGAQPPQWLAAGEVVMASAFNGRIGAARQAGATQMEIVWNDAIYELDYWAIVKGTKRRAEALAFIDHATSPEAQLAFSRAIPYGPTHFHAILKYEEGRKPVAGNAHGALIDLSMTASDLPSAPANLRRALPFSAAFWSQRGAALEQRLGQRAVP</sequence>
<name>A0ABX2EM06_9BURK</name>